<dbReference type="InterPro" id="IPR036135">
    <property type="entry name" value="MoeA_linker/N_sf"/>
</dbReference>
<keyword evidence="8" id="KW-1185">Reference proteome</keyword>
<comment type="similarity">
    <text evidence="2 4">Belongs to the MoeA family.</text>
</comment>
<evidence type="ECO:0000313" key="7">
    <source>
        <dbReference type="EMBL" id="SHE77923.1"/>
    </source>
</evidence>
<dbReference type="SUPFAM" id="SSF53218">
    <property type="entry name" value="Molybdenum cofactor biosynthesis proteins"/>
    <property type="match status" value="1"/>
</dbReference>
<dbReference type="GO" id="GO:0046872">
    <property type="term" value="F:metal ion binding"/>
    <property type="evidence" value="ECO:0007669"/>
    <property type="project" value="UniProtKB-UniRule"/>
</dbReference>
<keyword evidence="4" id="KW-0500">Molybdenum</keyword>
<dbReference type="AlphaFoldDB" id="A0A1M4WA16"/>
<accession>A0A1M4WA16</accession>
<organism evidence="7 8">
    <name type="scientific">Desulfacinum infernum DSM 9756</name>
    <dbReference type="NCBI Taxonomy" id="1121391"/>
    <lineage>
        <taxon>Bacteria</taxon>
        <taxon>Pseudomonadati</taxon>
        <taxon>Thermodesulfobacteriota</taxon>
        <taxon>Syntrophobacteria</taxon>
        <taxon>Syntrophobacterales</taxon>
        <taxon>Syntrophobacteraceae</taxon>
        <taxon>Desulfacinum</taxon>
    </lineage>
</organism>
<feature type="region of interest" description="Disordered" evidence="5">
    <location>
        <begin position="63"/>
        <end position="91"/>
    </location>
</feature>
<dbReference type="EMBL" id="FQVB01000007">
    <property type="protein sequence ID" value="SHE77923.1"/>
    <property type="molecule type" value="Genomic_DNA"/>
</dbReference>
<comment type="function">
    <text evidence="1 4">Catalyzes the insertion of molybdate into adenylated molybdopterin with the concomitant release of AMP.</text>
</comment>
<dbReference type="RefSeq" id="WP_073037219.1">
    <property type="nucleotide sequence ID" value="NZ_FQVB01000007.1"/>
</dbReference>
<keyword evidence="4" id="KW-0501">Molybdenum cofactor biosynthesis</keyword>
<evidence type="ECO:0000259" key="6">
    <source>
        <dbReference type="SMART" id="SM00852"/>
    </source>
</evidence>
<comment type="catalytic activity">
    <reaction evidence="3">
        <text>adenylyl-molybdopterin + molybdate = Mo-molybdopterin + AMP + H(+)</text>
        <dbReference type="Rhea" id="RHEA:35047"/>
        <dbReference type="ChEBI" id="CHEBI:15378"/>
        <dbReference type="ChEBI" id="CHEBI:36264"/>
        <dbReference type="ChEBI" id="CHEBI:62727"/>
        <dbReference type="ChEBI" id="CHEBI:71302"/>
        <dbReference type="ChEBI" id="CHEBI:456215"/>
        <dbReference type="EC" id="2.10.1.1"/>
    </reaction>
</comment>
<dbReference type="GO" id="GO:0006777">
    <property type="term" value="P:Mo-molybdopterin cofactor biosynthetic process"/>
    <property type="evidence" value="ECO:0007669"/>
    <property type="project" value="UniProtKB-UniRule"/>
</dbReference>
<dbReference type="GO" id="GO:0005829">
    <property type="term" value="C:cytosol"/>
    <property type="evidence" value="ECO:0007669"/>
    <property type="project" value="TreeGrafter"/>
</dbReference>
<dbReference type="GO" id="GO:0061599">
    <property type="term" value="F:molybdopterin molybdotransferase activity"/>
    <property type="evidence" value="ECO:0007669"/>
    <property type="project" value="UniProtKB-UniRule"/>
</dbReference>
<proteinExistence type="inferred from homology"/>
<dbReference type="Proteomes" id="UP000184076">
    <property type="component" value="Unassembled WGS sequence"/>
</dbReference>
<dbReference type="Gene3D" id="3.40.980.10">
    <property type="entry name" value="MoaB/Mog-like domain"/>
    <property type="match status" value="1"/>
</dbReference>
<evidence type="ECO:0000256" key="2">
    <source>
        <dbReference type="ARBA" id="ARBA00010763"/>
    </source>
</evidence>
<dbReference type="STRING" id="1121391.SAMN02745206_00815"/>
<dbReference type="Pfam" id="PF00994">
    <property type="entry name" value="MoCF_biosynth"/>
    <property type="match status" value="1"/>
</dbReference>
<reference evidence="8" key="1">
    <citation type="submission" date="2016-11" db="EMBL/GenBank/DDBJ databases">
        <authorList>
            <person name="Varghese N."/>
            <person name="Submissions S."/>
        </authorList>
    </citation>
    <scope>NUCLEOTIDE SEQUENCE [LARGE SCALE GENOMIC DNA]</scope>
    <source>
        <strain evidence="8">DSM 9756</strain>
    </source>
</reference>
<dbReference type="Pfam" id="PF03453">
    <property type="entry name" value="MoeA_N"/>
    <property type="match status" value="1"/>
</dbReference>
<dbReference type="CDD" id="cd00887">
    <property type="entry name" value="MoeA"/>
    <property type="match status" value="1"/>
</dbReference>
<dbReference type="SMART" id="SM00852">
    <property type="entry name" value="MoCF_biosynth"/>
    <property type="match status" value="1"/>
</dbReference>
<comment type="pathway">
    <text evidence="4">Cofactor biosynthesis; molybdopterin biosynthesis.</text>
</comment>
<dbReference type="OrthoDB" id="9804758at2"/>
<feature type="domain" description="MoaB/Mog" evidence="6">
    <location>
        <begin position="182"/>
        <end position="318"/>
    </location>
</feature>
<comment type="cofactor">
    <cofactor evidence="4">
        <name>Mg(2+)</name>
        <dbReference type="ChEBI" id="CHEBI:18420"/>
    </cofactor>
</comment>
<keyword evidence="4 7" id="KW-0808">Transferase</keyword>
<evidence type="ECO:0000256" key="3">
    <source>
        <dbReference type="ARBA" id="ARBA00047317"/>
    </source>
</evidence>
<dbReference type="SUPFAM" id="SSF63882">
    <property type="entry name" value="MoeA N-terminal region -like"/>
    <property type="match status" value="1"/>
</dbReference>
<dbReference type="InterPro" id="IPR001453">
    <property type="entry name" value="MoaB/Mog_dom"/>
</dbReference>
<evidence type="ECO:0000256" key="4">
    <source>
        <dbReference type="RuleBase" id="RU365090"/>
    </source>
</evidence>
<dbReference type="Gene3D" id="2.40.340.10">
    <property type="entry name" value="MoeA, C-terminal, domain IV"/>
    <property type="match status" value="1"/>
</dbReference>
<dbReference type="Gene3D" id="2.170.190.11">
    <property type="entry name" value="Molybdopterin biosynthesis moea protein, domain 3"/>
    <property type="match status" value="1"/>
</dbReference>
<dbReference type="InterPro" id="IPR036425">
    <property type="entry name" value="MoaB/Mog-like_dom_sf"/>
</dbReference>
<evidence type="ECO:0000256" key="1">
    <source>
        <dbReference type="ARBA" id="ARBA00002901"/>
    </source>
</evidence>
<evidence type="ECO:0000256" key="5">
    <source>
        <dbReference type="SAM" id="MobiDB-lite"/>
    </source>
</evidence>
<protein>
    <recommendedName>
        <fullName evidence="4">Molybdopterin molybdenumtransferase</fullName>
        <ecNumber evidence="4">2.10.1.1</ecNumber>
    </recommendedName>
</protein>
<dbReference type="EC" id="2.10.1.1" evidence="4"/>
<gene>
    <name evidence="7" type="ORF">SAMN02745206_00815</name>
</gene>
<dbReference type="InterPro" id="IPR036688">
    <property type="entry name" value="MoeA_C_domain_IV_sf"/>
</dbReference>
<dbReference type="InterPro" id="IPR005110">
    <property type="entry name" value="MoeA_linker/N"/>
</dbReference>
<dbReference type="UniPathway" id="UPA00344"/>
<keyword evidence="4" id="KW-0479">Metal-binding</keyword>
<dbReference type="PANTHER" id="PTHR10192:SF5">
    <property type="entry name" value="GEPHYRIN"/>
    <property type="match status" value="1"/>
</dbReference>
<dbReference type="Gene3D" id="3.90.105.10">
    <property type="entry name" value="Molybdopterin biosynthesis moea protein, domain 2"/>
    <property type="match status" value="1"/>
</dbReference>
<name>A0A1M4WA16_9BACT</name>
<sequence>MADVSLHEAAQRVCDLMPRGPLEWVPTETCLGRILARSVTAPFSIPRCAQSLMDGYAVFSRETAGASPGRPVSLPVRGRPSAAGHPAGDRLTPGTCRRILTGAPLPEGADAVVPQEDVRLQGDRILLDGPARQGQWITVPGEEITAGEVILHAGDRLTPSRLSLALAAGFFTLPVVRKCRVAVLGTGDELREPGSPLEPASRYGDSRHLIAALVRQAGAEPIHLGSAPDDAACIAAALKGAEADLVITTGGAGRGDRDFLLQAWARLGLRPLFSEIGIRPGHGTACAATSSTLYFALPGGPLAAEIMFHELVLPALQTWHRSSEGHPERVTATLFAPVRNDGPALRAVTGTASFRETVLWFQPFGKDRPTRHFSRRRLKNAYALIPPLSGTLGEGQKVPIRFFLGHWPVVHKAP</sequence>
<dbReference type="PANTHER" id="PTHR10192">
    <property type="entry name" value="MOLYBDOPTERIN BIOSYNTHESIS PROTEIN"/>
    <property type="match status" value="1"/>
</dbReference>
<keyword evidence="4" id="KW-0460">Magnesium</keyword>
<evidence type="ECO:0000313" key="8">
    <source>
        <dbReference type="Proteomes" id="UP000184076"/>
    </source>
</evidence>
<dbReference type="InterPro" id="IPR038987">
    <property type="entry name" value="MoeA-like"/>
</dbReference>